<dbReference type="EMBL" id="QFGA01000001">
    <property type="protein sequence ID" value="TEB06488.1"/>
    <property type="molecule type" value="Genomic_DNA"/>
</dbReference>
<gene>
    <name evidence="1" type="ORF">Psch_00020</name>
</gene>
<organism evidence="1 2">
    <name type="scientific">Pelotomaculum schinkii</name>
    <dbReference type="NCBI Taxonomy" id="78350"/>
    <lineage>
        <taxon>Bacteria</taxon>
        <taxon>Bacillati</taxon>
        <taxon>Bacillota</taxon>
        <taxon>Clostridia</taxon>
        <taxon>Eubacteriales</taxon>
        <taxon>Desulfotomaculaceae</taxon>
        <taxon>Pelotomaculum</taxon>
    </lineage>
</organism>
<evidence type="ECO:0000313" key="1">
    <source>
        <dbReference type="EMBL" id="TEB06488.1"/>
    </source>
</evidence>
<dbReference type="Proteomes" id="UP000298324">
    <property type="component" value="Unassembled WGS sequence"/>
</dbReference>
<reference evidence="1 2" key="1">
    <citation type="journal article" date="2018" name="Environ. Microbiol.">
        <title>Novel energy conservation strategies and behaviour of Pelotomaculum schinkii driving syntrophic propionate catabolism.</title>
        <authorList>
            <person name="Hidalgo-Ahumada C.A.P."/>
            <person name="Nobu M.K."/>
            <person name="Narihiro T."/>
            <person name="Tamaki H."/>
            <person name="Liu W.T."/>
            <person name="Kamagata Y."/>
            <person name="Stams A.J.M."/>
            <person name="Imachi H."/>
            <person name="Sousa D.Z."/>
        </authorList>
    </citation>
    <scope>NUCLEOTIDE SEQUENCE [LARGE SCALE GENOMIC DNA]</scope>
    <source>
        <strain evidence="1 2">HH</strain>
    </source>
</reference>
<name>A0A4Y7RBU5_9FIRM</name>
<sequence>MCKNEVTEYISIVLSQLNCSESKKIVSRLLYSEVCDIINKQNYDSSEEKIVTSLSRKLGDPKTLGQYFVWLENIMDLH</sequence>
<dbReference type="AlphaFoldDB" id="A0A4Y7RBU5"/>
<protein>
    <submittedName>
        <fullName evidence="1">Uncharacterized protein</fullName>
    </submittedName>
</protein>
<keyword evidence="2" id="KW-1185">Reference proteome</keyword>
<evidence type="ECO:0000313" key="2">
    <source>
        <dbReference type="Proteomes" id="UP000298324"/>
    </source>
</evidence>
<proteinExistence type="predicted"/>
<accession>A0A4Y7RBU5</accession>
<comment type="caution">
    <text evidence="1">The sequence shown here is derived from an EMBL/GenBank/DDBJ whole genome shotgun (WGS) entry which is preliminary data.</text>
</comment>